<evidence type="ECO:0000313" key="1">
    <source>
        <dbReference type="EMBL" id="RGB76379.1"/>
    </source>
</evidence>
<gene>
    <name evidence="1" type="ORF">DXA39_04210</name>
</gene>
<dbReference type="EMBL" id="QVEU01000003">
    <property type="protein sequence ID" value="RGB76379.1"/>
    <property type="molecule type" value="Genomic_DNA"/>
</dbReference>
<dbReference type="OrthoDB" id="9772736at2"/>
<dbReference type="RefSeq" id="WP_117521298.1">
    <property type="nucleotide sequence ID" value="NZ_JBHWMK010000030.1"/>
</dbReference>
<dbReference type="Proteomes" id="UP000261011">
    <property type="component" value="Unassembled WGS sequence"/>
</dbReference>
<sequence>MKLSEEIKTKNISFKNRIIMPPMATSKADDMGHVSDDLLDYYQEKTSNKLFSTYILKFKLHYIPSRLSE</sequence>
<protein>
    <submittedName>
        <fullName evidence="1">Uncharacterized protein</fullName>
    </submittedName>
</protein>
<reference evidence="1 2" key="1">
    <citation type="submission" date="2018-08" db="EMBL/GenBank/DDBJ databases">
        <title>A genome reference for cultivated species of the human gut microbiota.</title>
        <authorList>
            <person name="Zou Y."/>
            <person name="Xue W."/>
            <person name="Luo G."/>
        </authorList>
    </citation>
    <scope>NUCLEOTIDE SEQUENCE [LARGE SCALE GENOMIC DNA]</scope>
    <source>
        <strain evidence="1 2">OF01-3</strain>
    </source>
</reference>
<accession>A0A3E2TIA3</accession>
<proteinExistence type="predicted"/>
<dbReference type="SUPFAM" id="SSF51395">
    <property type="entry name" value="FMN-linked oxidoreductases"/>
    <property type="match status" value="1"/>
</dbReference>
<dbReference type="Gene3D" id="3.20.20.70">
    <property type="entry name" value="Aldolase class I"/>
    <property type="match status" value="1"/>
</dbReference>
<dbReference type="AlphaFoldDB" id="A0A3E2TIA3"/>
<organism evidence="1 2">
    <name type="scientific">Anaerococcus nagyae</name>
    <dbReference type="NCBI Taxonomy" id="1755241"/>
    <lineage>
        <taxon>Bacteria</taxon>
        <taxon>Bacillati</taxon>
        <taxon>Bacillota</taxon>
        <taxon>Tissierellia</taxon>
        <taxon>Tissierellales</taxon>
        <taxon>Peptoniphilaceae</taxon>
        <taxon>Anaerococcus</taxon>
    </lineage>
</organism>
<keyword evidence="2" id="KW-1185">Reference proteome</keyword>
<comment type="caution">
    <text evidence="1">The sequence shown here is derived from an EMBL/GenBank/DDBJ whole genome shotgun (WGS) entry which is preliminary data.</text>
</comment>
<dbReference type="InterPro" id="IPR013785">
    <property type="entry name" value="Aldolase_TIM"/>
</dbReference>
<name>A0A3E2TIA3_9FIRM</name>
<evidence type="ECO:0000313" key="2">
    <source>
        <dbReference type="Proteomes" id="UP000261011"/>
    </source>
</evidence>